<keyword evidence="7" id="KW-1185">Reference proteome</keyword>
<feature type="signal peptide" evidence="4">
    <location>
        <begin position="1"/>
        <end position="26"/>
    </location>
</feature>
<proteinExistence type="inferred from homology"/>
<sequence length="300" mass="32538">MMKISKLLLSIGLLSWLNATCAPALADTPLRSLLRERLAARQNASSNDGYGRFINHLSCEKLARLSQGKNRNGQSSSTPSQTASYGSHPAQKLELYLPEHTKTAAPIIIMVHGGAWCVGDMDAANVVNNKLAHWLPKGFIFVSANYRMLPDQADVLTRASDVARAIAYVQKHAADWHGDPSQIIVMGHSAGAHLVSLLSADPAMARTYGAQPGLAAFRWIAPHLMSRPPCRHSIRCSTTMPSVKTPSSGKKPRRCNALVKRHYLGLASAPLNARIPAHKPMLTVPPCAVMVAIAKYWKST</sequence>
<protein>
    <submittedName>
        <fullName evidence="6">Alpha/beta hydrolase fold domain-containing protein</fullName>
    </submittedName>
</protein>
<organism evidence="6 7">
    <name type="scientific">Paludibacterium denitrificans</name>
    <dbReference type="NCBI Taxonomy" id="2675226"/>
    <lineage>
        <taxon>Bacteria</taxon>
        <taxon>Pseudomonadati</taxon>
        <taxon>Pseudomonadota</taxon>
        <taxon>Betaproteobacteria</taxon>
        <taxon>Neisseriales</taxon>
        <taxon>Chromobacteriaceae</taxon>
        <taxon>Paludibacterium</taxon>
    </lineage>
</organism>
<evidence type="ECO:0000256" key="4">
    <source>
        <dbReference type="SAM" id="SignalP"/>
    </source>
</evidence>
<reference evidence="6 7" key="1">
    <citation type="submission" date="2019-11" db="EMBL/GenBank/DDBJ databases">
        <title>Draft genome sequence of Paludibacterium sp. dN18-1.</title>
        <authorList>
            <person name="Im W.-T."/>
        </authorList>
    </citation>
    <scope>NUCLEOTIDE SEQUENCE [LARGE SCALE GENOMIC DNA]</scope>
    <source>
        <strain evidence="7">dN 18-1</strain>
    </source>
</reference>
<feature type="chain" id="PRO_5032637355" evidence="4">
    <location>
        <begin position="27"/>
        <end position="300"/>
    </location>
</feature>
<dbReference type="Gene3D" id="3.40.50.1820">
    <property type="entry name" value="alpha/beta hydrolase"/>
    <property type="match status" value="1"/>
</dbReference>
<dbReference type="AlphaFoldDB" id="A0A844G7R4"/>
<comment type="similarity">
    <text evidence="1">Belongs to the 'GDXG' lipolytic enzyme family.</text>
</comment>
<feature type="compositionally biased region" description="Polar residues" evidence="3">
    <location>
        <begin position="68"/>
        <end position="85"/>
    </location>
</feature>
<name>A0A844G7R4_9NEIS</name>
<dbReference type="InterPro" id="IPR049492">
    <property type="entry name" value="BD-FAE-like_dom"/>
</dbReference>
<feature type="region of interest" description="Disordered" evidence="3">
    <location>
        <begin position="68"/>
        <end position="87"/>
    </location>
</feature>
<keyword evidence="4" id="KW-0732">Signal</keyword>
<evidence type="ECO:0000313" key="7">
    <source>
        <dbReference type="Proteomes" id="UP000446658"/>
    </source>
</evidence>
<dbReference type="PROSITE" id="PS01173">
    <property type="entry name" value="LIPASE_GDXG_HIS"/>
    <property type="match status" value="1"/>
</dbReference>
<evidence type="ECO:0000256" key="2">
    <source>
        <dbReference type="ARBA" id="ARBA00022801"/>
    </source>
</evidence>
<keyword evidence="2 6" id="KW-0378">Hydrolase</keyword>
<dbReference type="EMBL" id="WLYX01000001">
    <property type="protein sequence ID" value="MTD32343.1"/>
    <property type="molecule type" value="Genomic_DNA"/>
</dbReference>
<feature type="domain" description="BD-FAE-like" evidence="5">
    <location>
        <begin position="93"/>
        <end position="199"/>
    </location>
</feature>
<dbReference type="InterPro" id="IPR002168">
    <property type="entry name" value="Lipase_GDXG_HIS_AS"/>
</dbReference>
<evidence type="ECO:0000313" key="6">
    <source>
        <dbReference type="EMBL" id="MTD32343.1"/>
    </source>
</evidence>
<dbReference type="SUPFAM" id="SSF53474">
    <property type="entry name" value="alpha/beta-Hydrolases"/>
    <property type="match status" value="1"/>
</dbReference>
<dbReference type="InterPro" id="IPR050300">
    <property type="entry name" value="GDXG_lipolytic_enzyme"/>
</dbReference>
<evidence type="ECO:0000259" key="5">
    <source>
        <dbReference type="Pfam" id="PF20434"/>
    </source>
</evidence>
<gene>
    <name evidence="6" type="ORF">GKE73_00650</name>
</gene>
<dbReference type="PANTHER" id="PTHR48081">
    <property type="entry name" value="AB HYDROLASE SUPERFAMILY PROTEIN C4A8.06C"/>
    <property type="match status" value="1"/>
</dbReference>
<accession>A0A844G7R4</accession>
<dbReference type="GO" id="GO:0016787">
    <property type="term" value="F:hydrolase activity"/>
    <property type="evidence" value="ECO:0007669"/>
    <property type="project" value="UniProtKB-KW"/>
</dbReference>
<dbReference type="InterPro" id="IPR029058">
    <property type="entry name" value="AB_hydrolase_fold"/>
</dbReference>
<dbReference type="PANTHER" id="PTHR48081:SF33">
    <property type="entry name" value="KYNURENINE FORMAMIDASE"/>
    <property type="match status" value="1"/>
</dbReference>
<comment type="caution">
    <text evidence="6">The sequence shown here is derived from an EMBL/GenBank/DDBJ whole genome shotgun (WGS) entry which is preliminary data.</text>
</comment>
<dbReference type="Pfam" id="PF20434">
    <property type="entry name" value="BD-FAE"/>
    <property type="match status" value="1"/>
</dbReference>
<dbReference type="Proteomes" id="UP000446658">
    <property type="component" value="Unassembled WGS sequence"/>
</dbReference>
<evidence type="ECO:0000256" key="3">
    <source>
        <dbReference type="SAM" id="MobiDB-lite"/>
    </source>
</evidence>
<evidence type="ECO:0000256" key="1">
    <source>
        <dbReference type="ARBA" id="ARBA00010515"/>
    </source>
</evidence>